<dbReference type="HOGENOM" id="CLU_2248141_0_0_9"/>
<keyword evidence="1" id="KW-0472">Membrane</keyword>
<dbReference type="AlphaFoldDB" id="E6UCU9"/>
<evidence type="ECO:0000313" key="3">
    <source>
        <dbReference type="Proteomes" id="UP000006919"/>
    </source>
</evidence>
<dbReference type="EMBL" id="CP002403">
    <property type="protein sequence ID" value="ADU22778.1"/>
    <property type="molecule type" value="Genomic_DNA"/>
</dbReference>
<dbReference type="KEGG" id="ral:Rumal_2294"/>
<evidence type="ECO:0000313" key="2">
    <source>
        <dbReference type="EMBL" id="ADU22778.1"/>
    </source>
</evidence>
<keyword evidence="1" id="KW-0812">Transmembrane</keyword>
<dbReference type="RefSeq" id="WP_013498914.1">
    <property type="nucleotide sequence ID" value="NC_014833.1"/>
</dbReference>
<sequence>MTKKKKVTIILSIIILVIIGVILGLRIRDSNLRRAEYTGNKLSFDGKVYEETSYTEIQPYKETWKVVCKTTDGVWTVYEIEQYPNHEYLVARTSWEARVLKLTN</sequence>
<reference evidence="2 3" key="1">
    <citation type="journal article" date="2011" name="J. Bacteriol.">
        <title>Complete genome of the cellulolytic ruminal bacterium Ruminococcus albus 7.</title>
        <authorList>
            <person name="Suen G."/>
            <person name="Stevenson D.M."/>
            <person name="Bruce D.C."/>
            <person name="Chertkov O."/>
            <person name="Copeland A."/>
            <person name="Cheng J.F."/>
            <person name="Detter C."/>
            <person name="Detter J.C."/>
            <person name="Goodwin L.A."/>
            <person name="Han C.S."/>
            <person name="Hauser L.J."/>
            <person name="Ivanova N.N."/>
            <person name="Kyrpides N.C."/>
            <person name="Land M.L."/>
            <person name="Lapidus A."/>
            <person name="Lucas S."/>
            <person name="Ovchinnikova G."/>
            <person name="Pitluck S."/>
            <person name="Tapia R."/>
            <person name="Woyke T."/>
            <person name="Boyum J."/>
            <person name="Mead D."/>
            <person name="Weimer P.J."/>
        </authorList>
    </citation>
    <scope>NUCLEOTIDE SEQUENCE [LARGE SCALE GENOMIC DNA]</scope>
    <source>
        <strain evidence="3">ATCC 27210 / DSM 20455 / JCM 14654 / NCDO 2250 / 7</strain>
    </source>
</reference>
<protein>
    <submittedName>
        <fullName evidence="2">Uncharacterized protein</fullName>
    </submittedName>
</protein>
<name>E6UCU9_RUMA7</name>
<proteinExistence type="predicted"/>
<gene>
    <name evidence="2" type="ordered locus">Rumal_2294</name>
</gene>
<keyword evidence="1" id="KW-1133">Transmembrane helix</keyword>
<feature type="transmembrane region" description="Helical" evidence="1">
    <location>
        <begin position="6"/>
        <end position="25"/>
    </location>
</feature>
<accession>E6UCU9</accession>
<dbReference type="Proteomes" id="UP000006919">
    <property type="component" value="Chromosome"/>
</dbReference>
<organism evidence="2 3">
    <name type="scientific">Ruminococcus albus (strain ATCC 27210 / DSM 20455 / JCM 14654 / NCDO 2250 / 7)</name>
    <dbReference type="NCBI Taxonomy" id="697329"/>
    <lineage>
        <taxon>Bacteria</taxon>
        <taxon>Bacillati</taxon>
        <taxon>Bacillota</taxon>
        <taxon>Clostridia</taxon>
        <taxon>Eubacteriales</taxon>
        <taxon>Oscillospiraceae</taxon>
        <taxon>Ruminococcus</taxon>
    </lineage>
</organism>
<evidence type="ECO:0000256" key="1">
    <source>
        <dbReference type="SAM" id="Phobius"/>
    </source>
</evidence>